<dbReference type="SMART" id="SM00533">
    <property type="entry name" value="MUTSd"/>
    <property type="match status" value="1"/>
</dbReference>
<comment type="caution">
    <text evidence="8">The sequence shown here is derived from an EMBL/GenBank/DDBJ whole genome shotgun (WGS) entry which is preliminary data.</text>
</comment>
<dbReference type="GO" id="GO:0005634">
    <property type="term" value="C:nucleus"/>
    <property type="evidence" value="ECO:0007669"/>
    <property type="project" value="TreeGrafter"/>
</dbReference>
<keyword evidence="3" id="KW-0067">ATP-binding</keyword>
<feature type="domain" description="DNA mismatch repair proteins mutS family" evidence="7">
    <location>
        <begin position="557"/>
        <end position="753"/>
    </location>
</feature>
<dbReference type="PANTHER" id="PTHR11361">
    <property type="entry name" value="DNA MISMATCH REPAIR PROTEIN MUTS FAMILY MEMBER"/>
    <property type="match status" value="1"/>
</dbReference>
<dbReference type="InterPro" id="IPR007696">
    <property type="entry name" value="DNA_mismatch_repair_MutS_core"/>
</dbReference>
<evidence type="ECO:0000256" key="4">
    <source>
        <dbReference type="ARBA" id="ARBA00023125"/>
    </source>
</evidence>
<keyword evidence="9" id="KW-1185">Reference proteome</keyword>
<evidence type="ECO:0000313" key="9">
    <source>
        <dbReference type="Proteomes" id="UP000276133"/>
    </source>
</evidence>
<dbReference type="OrthoDB" id="276261at2759"/>
<dbReference type="Gene3D" id="1.10.1420.10">
    <property type="match status" value="2"/>
</dbReference>
<accession>A0A3M7PM15</accession>
<dbReference type="InterPro" id="IPR036187">
    <property type="entry name" value="DNA_mismatch_repair_MutS_sf"/>
</dbReference>
<dbReference type="SUPFAM" id="SSF48334">
    <property type="entry name" value="DNA repair protein MutS, domain III"/>
    <property type="match status" value="1"/>
</dbReference>
<dbReference type="InterPro" id="IPR007861">
    <property type="entry name" value="DNA_mismatch_repair_MutS_clamp"/>
</dbReference>
<name>A0A3M7PM15_BRAPC</name>
<dbReference type="PIRSF" id="PIRSF005813">
    <property type="entry name" value="MSH2"/>
    <property type="match status" value="1"/>
</dbReference>
<proteinExistence type="inferred from homology"/>
<dbReference type="InterPro" id="IPR045076">
    <property type="entry name" value="MutS"/>
</dbReference>
<gene>
    <name evidence="8" type="ORF">BpHYR1_045190</name>
</gene>
<dbReference type="EMBL" id="REGN01010109">
    <property type="protein sequence ID" value="RMZ99687.1"/>
    <property type="molecule type" value="Genomic_DNA"/>
</dbReference>
<evidence type="ECO:0000313" key="8">
    <source>
        <dbReference type="EMBL" id="RMZ99687.1"/>
    </source>
</evidence>
<dbReference type="Pfam" id="PF00488">
    <property type="entry name" value="MutS_V"/>
    <property type="match status" value="1"/>
</dbReference>
<feature type="domain" description="DNA mismatch repair protein MutS core" evidence="6">
    <location>
        <begin position="176"/>
        <end position="525"/>
    </location>
</feature>
<dbReference type="STRING" id="10195.A0A3M7PM15"/>
<sequence length="765" mass="88197">MDDCVNDSKECELLLAIFEKNNSEIGYALIDLKNASLILTQFSDCQEYKNLLAKIQYHLPHQVNGLFRNKMRNLIRNLNENIKIIDLKSRFFSSQKGLEFVNKFCDLDFKKQTEMKTKPLALGACSALFKYAEYSKNHIFTAHSIRLSIEGNENLTLVDINTARFLELVYNTKNSKRPTNLYGILNYTRTKYGAKALLSSILQPPFDVQSIQERIWQVEEMAKNTALMNQLIPCVEKFSDLDHFSKQLNLFAQKEDKTSKIIENKIKCVINMRLLVDLANQLKQILMSSNCIRLKTIFCNHYEDRKFETLYNQISCVIEEQSLINKSSLSHKINKCFAIKANISELLDVSRRAFTEIIYDIQKCCDELSQSTELSIKHSFNTTRGFYFQLNLGEIDQKSRLNQSLSSDFSTFSIKILENLPKEFLKITKTKNAIQFTTEKLLKINSRLEASMSDIYFISNKIIDDLISKVQDELTAFYKLREFITFLDLILSLTQYSISSTSLTIPQFSDHLFLENACHPILHKIKDKISNSLSKNEQHMVSDEKIVTNTIELSKNVPFLILTGSNMSGKSTLLRQLGDLQIMAQCGSCVPAKKAVFSLKNKILSLSGDFDDLGGSLNSSFECQINEMKKILENMTDNSLILIDEFCKHTNYYEGLAISFAVCKNIIDYLIEEDKKNVYIIFSTHYTELSYLESCYSLVNCYRFRSSFDQNERLVHSFELEKGFCEVRNYGQKLLEQSALPNSIVQDSRNLLNFFKVDLHVDFNF</sequence>
<evidence type="ECO:0000256" key="2">
    <source>
        <dbReference type="ARBA" id="ARBA00022741"/>
    </source>
</evidence>
<evidence type="ECO:0000259" key="6">
    <source>
        <dbReference type="SMART" id="SM00533"/>
    </source>
</evidence>
<dbReference type="InterPro" id="IPR027417">
    <property type="entry name" value="P-loop_NTPase"/>
</dbReference>
<dbReference type="InterPro" id="IPR007860">
    <property type="entry name" value="DNA_mmatch_repair_MutS_con_dom"/>
</dbReference>
<dbReference type="Gene3D" id="3.40.50.300">
    <property type="entry name" value="P-loop containing nucleotide triphosphate hydrolases"/>
    <property type="match status" value="1"/>
</dbReference>
<dbReference type="Proteomes" id="UP000276133">
    <property type="component" value="Unassembled WGS sequence"/>
</dbReference>
<dbReference type="Pfam" id="PF05192">
    <property type="entry name" value="MutS_III"/>
    <property type="match status" value="1"/>
</dbReference>
<dbReference type="GO" id="GO:0005524">
    <property type="term" value="F:ATP binding"/>
    <property type="evidence" value="ECO:0007669"/>
    <property type="project" value="UniProtKB-KW"/>
</dbReference>
<evidence type="ECO:0000256" key="1">
    <source>
        <dbReference type="ARBA" id="ARBA00006271"/>
    </source>
</evidence>
<keyword evidence="5" id="KW-0469">Meiosis</keyword>
<dbReference type="InterPro" id="IPR011184">
    <property type="entry name" value="DNA_mismatch_repair_Msh2"/>
</dbReference>
<keyword evidence="4" id="KW-0238">DNA-binding</keyword>
<evidence type="ECO:0000256" key="3">
    <source>
        <dbReference type="ARBA" id="ARBA00022840"/>
    </source>
</evidence>
<dbReference type="GO" id="GO:0030983">
    <property type="term" value="F:mismatched DNA binding"/>
    <property type="evidence" value="ECO:0007669"/>
    <property type="project" value="InterPro"/>
</dbReference>
<dbReference type="GO" id="GO:0006298">
    <property type="term" value="P:mismatch repair"/>
    <property type="evidence" value="ECO:0007669"/>
    <property type="project" value="InterPro"/>
</dbReference>
<organism evidence="8 9">
    <name type="scientific">Brachionus plicatilis</name>
    <name type="common">Marine rotifer</name>
    <name type="synonym">Brachionus muelleri</name>
    <dbReference type="NCBI Taxonomy" id="10195"/>
    <lineage>
        <taxon>Eukaryota</taxon>
        <taxon>Metazoa</taxon>
        <taxon>Spiralia</taxon>
        <taxon>Gnathifera</taxon>
        <taxon>Rotifera</taxon>
        <taxon>Eurotatoria</taxon>
        <taxon>Monogononta</taxon>
        <taxon>Pseudotrocha</taxon>
        <taxon>Ploima</taxon>
        <taxon>Brachionidae</taxon>
        <taxon>Brachionus</taxon>
    </lineage>
</organism>
<dbReference type="GO" id="GO:0007131">
    <property type="term" value="P:reciprocal meiotic recombination"/>
    <property type="evidence" value="ECO:0007669"/>
    <property type="project" value="TreeGrafter"/>
</dbReference>
<dbReference type="Pfam" id="PF05188">
    <property type="entry name" value="MutS_II"/>
    <property type="match status" value="1"/>
</dbReference>
<dbReference type="GO" id="GO:0140664">
    <property type="term" value="F:ATP-dependent DNA damage sensor activity"/>
    <property type="evidence" value="ECO:0007669"/>
    <property type="project" value="InterPro"/>
</dbReference>
<dbReference type="SUPFAM" id="SSF53150">
    <property type="entry name" value="DNA repair protein MutS, domain II"/>
    <property type="match status" value="1"/>
</dbReference>
<evidence type="ECO:0000256" key="5">
    <source>
        <dbReference type="ARBA" id="ARBA00023254"/>
    </source>
</evidence>
<keyword evidence="2" id="KW-0547">Nucleotide-binding</keyword>
<dbReference type="AlphaFoldDB" id="A0A3M7PM15"/>
<dbReference type="Gene3D" id="3.30.420.110">
    <property type="entry name" value="MutS, connector domain"/>
    <property type="match status" value="1"/>
</dbReference>
<protein>
    <submittedName>
        <fullName evidence="8">MutS-like protein</fullName>
    </submittedName>
</protein>
<dbReference type="PANTHER" id="PTHR11361:SF21">
    <property type="entry name" value="MUTS PROTEIN HOMOLOG 4"/>
    <property type="match status" value="1"/>
</dbReference>
<comment type="similarity">
    <text evidence="1">Belongs to the DNA mismatch repair MutS family.</text>
</comment>
<dbReference type="SMART" id="SM00534">
    <property type="entry name" value="MUTSac"/>
    <property type="match status" value="1"/>
</dbReference>
<evidence type="ECO:0000259" key="7">
    <source>
        <dbReference type="SMART" id="SM00534"/>
    </source>
</evidence>
<reference evidence="8 9" key="1">
    <citation type="journal article" date="2018" name="Sci. Rep.">
        <title>Genomic signatures of local adaptation to the degree of environmental predictability in rotifers.</title>
        <authorList>
            <person name="Franch-Gras L."/>
            <person name="Hahn C."/>
            <person name="Garcia-Roger E.M."/>
            <person name="Carmona M.J."/>
            <person name="Serra M."/>
            <person name="Gomez A."/>
        </authorList>
    </citation>
    <scope>NUCLEOTIDE SEQUENCE [LARGE SCALE GENOMIC DNA]</scope>
    <source>
        <strain evidence="8">HYR1</strain>
    </source>
</reference>
<dbReference type="Pfam" id="PF05190">
    <property type="entry name" value="MutS_IV"/>
    <property type="match status" value="1"/>
</dbReference>
<dbReference type="InterPro" id="IPR036678">
    <property type="entry name" value="MutS_con_dom_sf"/>
</dbReference>
<dbReference type="InterPro" id="IPR000432">
    <property type="entry name" value="DNA_mismatch_repair_MutS_C"/>
</dbReference>
<dbReference type="SUPFAM" id="SSF52540">
    <property type="entry name" value="P-loop containing nucleoside triphosphate hydrolases"/>
    <property type="match status" value="1"/>
</dbReference>